<dbReference type="GO" id="GO:0005886">
    <property type="term" value="C:plasma membrane"/>
    <property type="evidence" value="ECO:0007669"/>
    <property type="project" value="TreeGrafter"/>
</dbReference>
<feature type="transmembrane region" description="Helical" evidence="1">
    <location>
        <begin position="372"/>
        <end position="393"/>
    </location>
</feature>
<dbReference type="EMBL" id="SMLK01000003">
    <property type="protein sequence ID" value="TFZ01895.1"/>
    <property type="molecule type" value="Genomic_DNA"/>
</dbReference>
<dbReference type="PANTHER" id="PTHR30092:SF0">
    <property type="entry name" value="INNER MEMBRANE PROTEIN CRED"/>
    <property type="match status" value="1"/>
</dbReference>
<dbReference type="RefSeq" id="WP_135249995.1">
    <property type="nucleotide sequence ID" value="NZ_SMLK01000003.1"/>
</dbReference>
<keyword evidence="1" id="KW-0812">Transmembrane</keyword>
<dbReference type="OrthoDB" id="9791851at2"/>
<protein>
    <submittedName>
        <fullName evidence="2">Cell envelope integrity protein CreD</fullName>
    </submittedName>
</protein>
<keyword evidence="1" id="KW-1133">Transmembrane helix</keyword>
<gene>
    <name evidence="2" type="ORF">EZ216_11945</name>
</gene>
<feature type="transmembrane region" description="Helical" evidence="1">
    <location>
        <begin position="347"/>
        <end position="366"/>
    </location>
</feature>
<dbReference type="Proteomes" id="UP000297839">
    <property type="component" value="Unassembled WGS sequence"/>
</dbReference>
<dbReference type="InterPro" id="IPR010364">
    <property type="entry name" value="Uncharacterised_IM_CreD"/>
</dbReference>
<feature type="transmembrane region" description="Helical" evidence="1">
    <location>
        <begin position="426"/>
        <end position="444"/>
    </location>
</feature>
<dbReference type="NCBIfam" id="NF008712">
    <property type="entry name" value="PRK11715.1-1"/>
    <property type="match status" value="1"/>
</dbReference>
<accession>A0A4Z0BV44</accession>
<evidence type="ECO:0000256" key="1">
    <source>
        <dbReference type="SAM" id="Phobius"/>
    </source>
</evidence>
<evidence type="ECO:0000313" key="2">
    <source>
        <dbReference type="EMBL" id="TFZ01895.1"/>
    </source>
</evidence>
<dbReference type="PIRSF" id="PIRSF004548">
    <property type="entry name" value="CreD"/>
    <property type="match status" value="1"/>
</dbReference>
<dbReference type="PANTHER" id="PTHR30092">
    <property type="entry name" value="INNER MEMBRANE PROTEIN CRED"/>
    <property type="match status" value="1"/>
</dbReference>
<dbReference type="Pfam" id="PF06123">
    <property type="entry name" value="CreD"/>
    <property type="match status" value="1"/>
</dbReference>
<evidence type="ECO:0000313" key="3">
    <source>
        <dbReference type="Proteomes" id="UP000297839"/>
    </source>
</evidence>
<sequence length="464" mass="49247">MKNLFGQSMLGKGLLLVLLLVLLCLPLAQIGGLVGDRGVAQVQAERELAQTHAGHQQLAGPVLVVPYVERWTEAQLDANGKVSGRVPQSISGVHLVFPEKLDVEGALAPEERYRGIFTVLFYNWNARLTGGFAGSGPASIPRTRKDSVIEADAPMLAVGVTDPRGIQGLPTLRLAGEEARLQARVPGVSERSVLASGVHAPLAGAALQAWQRGAPIPFELKLSLLGQQRLSIVPLGEDTRARMASPWPHPSFGGDFLPAHREVTGGGFRAEWAVTSLVTPARSQMQANVTNPGSATESMQTFDVALAQPVSPYSLTHRAIHYGVLFIGLVLMAAFMFELFLRLRLHAIQYGLVGMSIALFFLLLLAGSEKVAFGIAYAAAAAGSVALLAAYFAGALRSAWRGLALGAYVGLLYAALYGLLLSEDNALLLGSLLAFAMLSVLMLATRKVDWYALTARPEGAPASA</sequence>
<dbReference type="AlphaFoldDB" id="A0A4Z0BV44"/>
<proteinExistence type="predicted"/>
<feature type="transmembrane region" description="Helical" evidence="1">
    <location>
        <begin position="319"/>
        <end position="340"/>
    </location>
</feature>
<name>A0A4Z0BV44_9BURK</name>
<reference evidence="2 3" key="1">
    <citation type="submission" date="2019-03" db="EMBL/GenBank/DDBJ databases">
        <title>Ramlibacter sp. 18x22-1, whole genome shotgun sequence.</title>
        <authorList>
            <person name="Zhang X."/>
            <person name="Feng G."/>
            <person name="Zhu H."/>
        </authorList>
    </citation>
    <scope>NUCLEOTIDE SEQUENCE [LARGE SCALE GENOMIC DNA]</scope>
    <source>
        <strain evidence="2 3">18x22-1</strain>
    </source>
</reference>
<feature type="transmembrane region" description="Helical" evidence="1">
    <location>
        <begin position="400"/>
        <end position="420"/>
    </location>
</feature>
<organism evidence="2 3">
    <name type="scientific">Ramlibacter humi</name>
    <dbReference type="NCBI Taxonomy" id="2530451"/>
    <lineage>
        <taxon>Bacteria</taxon>
        <taxon>Pseudomonadati</taxon>
        <taxon>Pseudomonadota</taxon>
        <taxon>Betaproteobacteria</taxon>
        <taxon>Burkholderiales</taxon>
        <taxon>Comamonadaceae</taxon>
        <taxon>Ramlibacter</taxon>
    </lineage>
</organism>
<comment type="caution">
    <text evidence="2">The sequence shown here is derived from an EMBL/GenBank/DDBJ whole genome shotgun (WGS) entry which is preliminary data.</text>
</comment>
<keyword evidence="3" id="KW-1185">Reference proteome</keyword>
<keyword evidence="1" id="KW-0472">Membrane</keyword>